<dbReference type="Pfam" id="PF03372">
    <property type="entry name" value="Exo_endo_phos"/>
    <property type="match status" value="1"/>
</dbReference>
<evidence type="ECO:0000313" key="3">
    <source>
        <dbReference type="EMBL" id="EAS05777.2"/>
    </source>
</evidence>
<proteinExistence type="predicted"/>
<dbReference type="AlphaFoldDB" id="Q24DC8"/>
<dbReference type="OrthoDB" id="428734at2759"/>
<sequence length="380" mass="44858">MQTLFQIVGKIKSLLGFNRGRKGIQKMDNINKNNQQLSNQISITSYNILADLYTDPWYFPYCPKQYLNFDYRKWKIVEEIKLINSDIVCLQEADHIEDFYYQQFQDLGYQIQYALKPYRAEGILVMFKKDKFKMISEHVINFDNEIPDTFNKANYQRNNNALIIQLKHLISDLNIVIANTHLFWNPQNEEVKLLQTAQILQHLTKNYKQDENIILCGDFNSMPTSNVIKYITDKKEPHLSRVEKQFAKYVLIKDMMAIHNMFSEMNLIDLKSSYDDYLKTGKHPEFTNYTQNFKGTLDYILFNPNMKQFQLSEVREIPIDLIKKQKGLPSQDYPSDHLPITAIFSINQDGQDQKQNSEYINDQNQDDNNNNLPPTQEKQV</sequence>
<dbReference type="InterPro" id="IPR005135">
    <property type="entry name" value="Endo/exonuclease/phosphatase"/>
</dbReference>
<feature type="region of interest" description="Disordered" evidence="1">
    <location>
        <begin position="351"/>
        <end position="380"/>
    </location>
</feature>
<keyword evidence="4" id="KW-1185">Reference proteome</keyword>
<dbReference type="eggNOG" id="KOG0620">
    <property type="taxonomic scope" value="Eukaryota"/>
</dbReference>
<keyword evidence="3" id="KW-0540">Nuclease</keyword>
<dbReference type="Proteomes" id="UP000009168">
    <property type="component" value="Unassembled WGS sequence"/>
</dbReference>
<dbReference type="SUPFAM" id="SSF56219">
    <property type="entry name" value="DNase I-like"/>
    <property type="match status" value="1"/>
</dbReference>
<evidence type="ECO:0000259" key="2">
    <source>
        <dbReference type="Pfam" id="PF03372"/>
    </source>
</evidence>
<dbReference type="InParanoid" id="Q24DC8"/>
<evidence type="ECO:0000313" key="4">
    <source>
        <dbReference type="Proteomes" id="UP000009168"/>
    </source>
</evidence>
<dbReference type="InterPro" id="IPR050410">
    <property type="entry name" value="CCR4/nocturin_mRNA_transcr"/>
</dbReference>
<protein>
    <submittedName>
        <fullName evidence="3">Endonuclease/exonuclease/phosphatase family protein</fullName>
    </submittedName>
</protein>
<dbReference type="InterPro" id="IPR036691">
    <property type="entry name" value="Endo/exonu/phosph_ase_sf"/>
</dbReference>
<dbReference type="PANTHER" id="PTHR12121">
    <property type="entry name" value="CARBON CATABOLITE REPRESSOR PROTEIN 4"/>
    <property type="match status" value="1"/>
</dbReference>
<reference evidence="4" key="1">
    <citation type="journal article" date="2006" name="PLoS Biol.">
        <title>Macronuclear genome sequence of the ciliate Tetrahymena thermophila, a model eukaryote.</title>
        <authorList>
            <person name="Eisen J.A."/>
            <person name="Coyne R.S."/>
            <person name="Wu M."/>
            <person name="Wu D."/>
            <person name="Thiagarajan M."/>
            <person name="Wortman J.R."/>
            <person name="Badger J.H."/>
            <person name="Ren Q."/>
            <person name="Amedeo P."/>
            <person name="Jones K.M."/>
            <person name="Tallon L.J."/>
            <person name="Delcher A.L."/>
            <person name="Salzberg S.L."/>
            <person name="Silva J.C."/>
            <person name="Haas B.J."/>
            <person name="Majoros W.H."/>
            <person name="Farzad M."/>
            <person name="Carlton J.M."/>
            <person name="Smith R.K. Jr."/>
            <person name="Garg J."/>
            <person name="Pearlman R.E."/>
            <person name="Karrer K.M."/>
            <person name="Sun L."/>
            <person name="Manning G."/>
            <person name="Elde N.C."/>
            <person name="Turkewitz A.P."/>
            <person name="Asai D.J."/>
            <person name="Wilkes D.E."/>
            <person name="Wang Y."/>
            <person name="Cai H."/>
            <person name="Collins K."/>
            <person name="Stewart B.A."/>
            <person name="Lee S.R."/>
            <person name="Wilamowska K."/>
            <person name="Weinberg Z."/>
            <person name="Ruzzo W.L."/>
            <person name="Wloga D."/>
            <person name="Gaertig J."/>
            <person name="Frankel J."/>
            <person name="Tsao C.-C."/>
            <person name="Gorovsky M.A."/>
            <person name="Keeling P.J."/>
            <person name="Waller R.F."/>
            <person name="Patron N.J."/>
            <person name="Cherry J.M."/>
            <person name="Stover N.A."/>
            <person name="Krieger C.J."/>
            <person name="del Toro C."/>
            <person name="Ryder H.F."/>
            <person name="Williamson S.C."/>
            <person name="Barbeau R.A."/>
            <person name="Hamilton E.P."/>
            <person name="Orias E."/>
        </authorList>
    </citation>
    <scope>NUCLEOTIDE SEQUENCE [LARGE SCALE GENOMIC DNA]</scope>
    <source>
        <strain evidence="4">SB210</strain>
    </source>
</reference>
<dbReference type="GeneID" id="7835500"/>
<dbReference type="EMBL" id="GG662330">
    <property type="protein sequence ID" value="EAS05777.2"/>
    <property type="molecule type" value="Genomic_DNA"/>
</dbReference>
<organism evidence="3 4">
    <name type="scientific">Tetrahymena thermophila (strain SB210)</name>
    <dbReference type="NCBI Taxonomy" id="312017"/>
    <lineage>
        <taxon>Eukaryota</taxon>
        <taxon>Sar</taxon>
        <taxon>Alveolata</taxon>
        <taxon>Ciliophora</taxon>
        <taxon>Intramacronucleata</taxon>
        <taxon>Oligohymenophorea</taxon>
        <taxon>Hymenostomatida</taxon>
        <taxon>Tetrahymenina</taxon>
        <taxon>Tetrahymenidae</taxon>
        <taxon>Tetrahymena</taxon>
    </lineage>
</organism>
<dbReference type="STRING" id="312017.Q24DC8"/>
<name>Q24DC8_TETTS</name>
<feature type="domain" description="Endonuclease/exonuclease/phosphatase" evidence="2">
    <location>
        <begin position="45"/>
        <end position="337"/>
    </location>
</feature>
<dbReference type="FunCoup" id="Q24DC8">
    <property type="interactions" value="334"/>
</dbReference>
<evidence type="ECO:0000256" key="1">
    <source>
        <dbReference type="SAM" id="MobiDB-lite"/>
    </source>
</evidence>
<gene>
    <name evidence="3" type="ORF">TTHERM_01126410</name>
</gene>
<dbReference type="PANTHER" id="PTHR12121:SF68">
    <property type="entry name" value="CARBON CATABOLITE REPRESSOR PROTEIN 4 HOMOLOG 4-RELATED"/>
    <property type="match status" value="1"/>
</dbReference>
<keyword evidence="3" id="KW-0378">Hydrolase</keyword>
<dbReference type="RefSeq" id="XP_001026022.2">
    <property type="nucleotide sequence ID" value="XM_001026022.3"/>
</dbReference>
<feature type="compositionally biased region" description="Low complexity" evidence="1">
    <location>
        <begin position="361"/>
        <end position="371"/>
    </location>
</feature>
<dbReference type="HOGENOM" id="CLU_016428_1_0_1"/>
<dbReference type="KEGG" id="tet:TTHERM_01126410"/>
<keyword evidence="3" id="KW-0255">Endonuclease</keyword>
<feature type="compositionally biased region" description="Polar residues" evidence="1">
    <location>
        <begin position="351"/>
        <end position="360"/>
    </location>
</feature>
<accession>Q24DC8</accession>
<dbReference type="GO" id="GO:0000175">
    <property type="term" value="F:3'-5'-RNA exonuclease activity"/>
    <property type="evidence" value="ECO:0007669"/>
    <property type="project" value="TreeGrafter"/>
</dbReference>
<dbReference type="GO" id="GO:0004519">
    <property type="term" value="F:endonuclease activity"/>
    <property type="evidence" value="ECO:0007669"/>
    <property type="project" value="UniProtKB-KW"/>
</dbReference>
<dbReference type="Gene3D" id="3.60.10.10">
    <property type="entry name" value="Endonuclease/exonuclease/phosphatase"/>
    <property type="match status" value="1"/>
</dbReference>